<evidence type="ECO:0000256" key="1">
    <source>
        <dbReference type="SAM" id="Coils"/>
    </source>
</evidence>
<feature type="coiled-coil region" evidence="1">
    <location>
        <begin position="113"/>
        <end position="171"/>
    </location>
</feature>
<dbReference type="EMBL" id="BEGY01000027">
    <property type="protein sequence ID" value="GAX77855.1"/>
    <property type="molecule type" value="Genomic_DNA"/>
</dbReference>
<comment type="caution">
    <text evidence="3">The sequence shown here is derived from an EMBL/GenBank/DDBJ whole genome shotgun (WGS) entry which is preliminary data.</text>
</comment>
<gene>
    <name evidence="3" type="ORF">CEUSTIGMA_g5297.t1</name>
</gene>
<accession>A0A250X459</accession>
<name>A0A250X459_9CHLO</name>
<feature type="region of interest" description="Disordered" evidence="2">
    <location>
        <begin position="1"/>
        <end position="25"/>
    </location>
</feature>
<evidence type="ECO:0000313" key="4">
    <source>
        <dbReference type="Proteomes" id="UP000232323"/>
    </source>
</evidence>
<organism evidence="3 4">
    <name type="scientific">Chlamydomonas eustigma</name>
    <dbReference type="NCBI Taxonomy" id="1157962"/>
    <lineage>
        <taxon>Eukaryota</taxon>
        <taxon>Viridiplantae</taxon>
        <taxon>Chlorophyta</taxon>
        <taxon>core chlorophytes</taxon>
        <taxon>Chlorophyceae</taxon>
        <taxon>CS clade</taxon>
        <taxon>Chlamydomonadales</taxon>
        <taxon>Chlamydomonadaceae</taxon>
        <taxon>Chlamydomonas</taxon>
    </lineage>
</organism>
<reference evidence="3 4" key="1">
    <citation type="submission" date="2017-08" db="EMBL/GenBank/DDBJ databases">
        <title>Acidophilic green algal genome provides insights into adaptation to an acidic environment.</title>
        <authorList>
            <person name="Hirooka S."/>
            <person name="Hirose Y."/>
            <person name="Kanesaki Y."/>
            <person name="Higuchi S."/>
            <person name="Fujiwara T."/>
            <person name="Onuma R."/>
            <person name="Era A."/>
            <person name="Ohbayashi R."/>
            <person name="Uzuka A."/>
            <person name="Nozaki H."/>
            <person name="Yoshikawa H."/>
            <person name="Miyagishima S.Y."/>
        </authorList>
    </citation>
    <scope>NUCLEOTIDE SEQUENCE [LARGE SCALE GENOMIC DNA]</scope>
    <source>
        <strain evidence="3 4">NIES-2499</strain>
    </source>
</reference>
<dbReference type="AlphaFoldDB" id="A0A250X459"/>
<protein>
    <submittedName>
        <fullName evidence="3">Uncharacterized protein</fullName>
    </submittedName>
</protein>
<sequence>MRTNTSSSGPGTESGPGIITVSSGSSHVQQKAIEEDLVMISLRTLAIEQHAPGLEGNREVAALKEDLRVSTLLKGEAESLSEDILSSLQHYQLWLNGKLQQVAAKQCSIHMQIEEAESKAVDASRRIDKLTQDATGINNQFIAISKLPGDIDNACSQLQALNLQFAQLQELLIGQHAKTGGEKQSLRGSGLDGRLMNQLGLRPGGLLPRK</sequence>
<keyword evidence="1" id="KW-0175">Coiled coil</keyword>
<dbReference type="Proteomes" id="UP000232323">
    <property type="component" value="Unassembled WGS sequence"/>
</dbReference>
<keyword evidence="4" id="KW-1185">Reference proteome</keyword>
<proteinExistence type="predicted"/>
<evidence type="ECO:0000256" key="2">
    <source>
        <dbReference type="SAM" id="MobiDB-lite"/>
    </source>
</evidence>
<evidence type="ECO:0000313" key="3">
    <source>
        <dbReference type="EMBL" id="GAX77855.1"/>
    </source>
</evidence>
<feature type="compositionally biased region" description="Low complexity" evidence="2">
    <location>
        <begin position="1"/>
        <end position="20"/>
    </location>
</feature>